<evidence type="ECO:0000256" key="1">
    <source>
        <dbReference type="ARBA" id="ARBA00022801"/>
    </source>
</evidence>
<dbReference type="RefSeq" id="WP_042231024.1">
    <property type="nucleotide sequence ID" value="NZ_CP026520.1"/>
</dbReference>
<reference evidence="4 7" key="2">
    <citation type="submission" date="2022-05" db="EMBL/GenBank/DDBJ databases">
        <title>Genome Sequencing of Bee-Associated Microbes.</title>
        <authorList>
            <person name="Dunlap C."/>
        </authorList>
    </citation>
    <scope>NUCLEOTIDE SEQUENCE [LARGE SCALE GENOMIC DNA]</scope>
    <source>
        <strain evidence="4 7">NRRL B-23120</strain>
    </source>
</reference>
<dbReference type="EMBL" id="JAMDMJ010000004">
    <property type="protein sequence ID" value="MCY9594978.1"/>
    <property type="molecule type" value="Genomic_DNA"/>
</dbReference>
<comment type="cofactor">
    <cofactor evidence="2">
        <name>Mn(2+)</name>
        <dbReference type="ChEBI" id="CHEBI:29035"/>
    </cofactor>
    <text evidence="2">The Mn(2+) ion enhances activity.</text>
</comment>
<evidence type="ECO:0000313" key="7">
    <source>
        <dbReference type="Proteomes" id="UP001527202"/>
    </source>
</evidence>
<name>A0A410WTX1_9BACL</name>
<dbReference type="PANTHER" id="PTHR11014:SF63">
    <property type="entry name" value="METALLOPEPTIDASE, PUTATIVE (AFU_ORTHOLOGUE AFUA_6G09600)-RELATED"/>
    <property type="match status" value="1"/>
</dbReference>
<dbReference type="OrthoDB" id="9776731at2"/>
<gene>
    <name evidence="4" type="ORF">M5X16_04205</name>
    <name evidence="5" type="ORF">PC41400_09295</name>
</gene>
<feature type="binding site" evidence="2">
    <location>
        <position position="166"/>
    </location>
    <ligand>
        <name>Mn(2+)</name>
        <dbReference type="ChEBI" id="CHEBI:29035"/>
        <label>2</label>
    </ligand>
</feature>
<keyword evidence="1 5" id="KW-0378">Hydrolase</keyword>
<sequence length="397" mass="42053">MTSETLAQQEQLEELAAKLVAARRHLHENPELSHEEFETTAFIKAWLEEAGIRIAPYSLRTGLVAEVGGLRPGPVVAIRADIDALPIREETGLPYASKVPGKMHACGHDFHTAAVLGAAYLLKQKEEELPGTVRFLFQPAEEKASGALKVIGSGALENVRAVFGLHNKPDLPVGTLGIKEGPLMAAADGFVAEIEGRGSHAALPEAGSDPIVASAQIVSAVQSIVSRNISSLDSAVVSVTKLHSGTAWNVIPEKALLEGTIRTFDEGVRSRVLARFREVVEGVAAASGTKASLRWIQGPPPVNNSAELAELARTTADALGYSAVTPLPSPAGEDFAFYQREVPGLFVFVGTDGPHEWHHQAFDLDEAALPVSARFFSELALRALLELADPPAGGANG</sequence>
<feature type="binding site" evidence="2">
    <location>
        <position position="358"/>
    </location>
    <ligand>
        <name>Mn(2+)</name>
        <dbReference type="ChEBI" id="CHEBI:29035"/>
        <label>2</label>
    </ligand>
</feature>
<dbReference type="SUPFAM" id="SSF53187">
    <property type="entry name" value="Zn-dependent exopeptidases"/>
    <property type="match status" value="1"/>
</dbReference>
<dbReference type="GO" id="GO:0050118">
    <property type="term" value="F:N-acetyldiaminopimelate deacetylase activity"/>
    <property type="evidence" value="ECO:0007669"/>
    <property type="project" value="UniProtKB-ARBA"/>
</dbReference>
<keyword evidence="7" id="KW-1185">Reference proteome</keyword>
<evidence type="ECO:0000256" key="2">
    <source>
        <dbReference type="PIRSR" id="PIRSR005962-1"/>
    </source>
</evidence>
<dbReference type="GeneID" id="95375000"/>
<feature type="binding site" evidence="2">
    <location>
        <position position="108"/>
    </location>
    <ligand>
        <name>Mn(2+)</name>
        <dbReference type="ChEBI" id="CHEBI:29035"/>
        <label>2</label>
    </ligand>
</feature>
<dbReference type="NCBIfam" id="TIGR01891">
    <property type="entry name" value="amidohydrolases"/>
    <property type="match status" value="1"/>
</dbReference>
<dbReference type="PIRSF" id="PIRSF005962">
    <property type="entry name" value="Pept_M20D_amidohydro"/>
    <property type="match status" value="1"/>
</dbReference>
<dbReference type="PANTHER" id="PTHR11014">
    <property type="entry name" value="PEPTIDASE M20 FAMILY MEMBER"/>
    <property type="match status" value="1"/>
</dbReference>
<evidence type="ECO:0000313" key="6">
    <source>
        <dbReference type="Proteomes" id="UP000288943"/>
    </source>
</evidence>
<dbReference type="KEGG" id="pchi:PC41400_09295"/>
<reference evidence="5 6" key="1">
    <citation type="submission" date="2018-01" db="EMBL/GenBank/DDBJ databases">
        <title>The whole genome sequencing and assembly of Paenibacillus chitinolyticus KCCM 41400 strain.</title>
        <authorList>
            <person name="Kim J.-Y."/>
            <person name="Park M.-K."/>
            <person name="Lee Y.-J."/>
            <person name="Yi H."/>
            <person name="Bahn Y.-S."/>
            <person name="Kim J.F."/>
            <person name="Lee D.-W."/>
        </authorList>
    </citation>
    <scope>NUCLEOTIDE SEQUENCE [LARGE SCALE GENOMIC DNA]</scope>
    <source>
        <strain evidence="5 6">KCCM 41400</strain>
    </source>
</reference>
<dbReference type="InterPro" id="IPR011650">
    <property type="entry name" value="Peptidase_M20_dimer"/>
</dbReference>
<dbReference type="AlphaFoldDB" id="A0A410WTX1"/>
<dbReference type="InterPro" id="IPR036264">
    <property type="entry name" value="Bact_exopeptidase_dim_dom"/>
</dbReference>
<dbReference type="InterPro" id="IPR002933">
    <property type="entry name" value="Peptidase_M20"/>
</dbReference>
<organism evidence="5 6">
    <name type="scientific">Paenibacillus chitinolyticus</name>
    <dbReference type="NCBI Taxonomy" id="79263"/>
    <lineage>
        <taxon>Bacteria</taxon>
        <taxon>Bacillati</taxon>
        <taxon>Bacillota</taxon>
        <taxon>Bacilli</taxon>
        <taxon>Bacillales</taxon>
        <taxon>Paenibacillaceae</taxon>
        <taxon>Paenibacillus</taxon>
    </lineage>
</organism>
<dbReference type="Gene3D" id="3.30.70.360">
    <property type="match status" value="1"/>
</dbReference>
<dbReference type="GO" id="GO:0019877">
    <property type="term" value="P:diaminopimelate biosynthetic process"/>
    <property type="evidence" value="ECO:0007669"/>
    <property type="project" value="UniProtKB-ARBA"/>
</dbReference>
<evidence type="ECO:0000313" key="4">
    <source>
        <dbReference type="EMBL" id="MCY9594978.1"/>
    </source>
</evidence>
<dbReference type="Gene3D" id="3.40.630.10">
    <property type="entry name" value="Zn peptidases"/>
    <property type="match status" value="1"/>
</dbReference>
<accession>A0A410WTX1</accession>
<dbReference type="SUPFAM" id="SSF55031">
    <property type="entry name" value="Bacterial exopeptidase dimerisation domain"/>
    <property type="match status" value="1"/>
</dbReference>
<evidence type="ECO:0000313" key="5">
    <source>
        <dbReference type="EMBL" id="QAV17849.1"/>
    </source>
</evidence>
<keyword evidence="2" id="KW-0464">Manganese</keyword>
<dbReference type="GO" id="GO:0046872">
    <property type="term" value="F:metal ion binding"/>
    <property type="evidence" value="ECO:0007669"/>
    <property type="project" value="UniProtKB-KW"/>
</dbReference>
<dbReference type="Pfam" id="PF07687">
    <property type="entry name" value="M20_dimer"/>
    <property type="match status" value="1"/>
</dbReference>
<proteinExistence type="predicted"/>
<feature type="binding site" evidence="2">
    <location>
        <position position="106"/>
    </location>
    <ligand>
        <name>Mn(2+)</name>
        <dbReference type="ChEBI" id="CHEBI:29035"/>
        <label>2</label>
    </ligand>
</feature>
<keyword evidence="2" id="KW-0479">Metal-binding</keyword>
<dbReference type="InterPro" id="IPR017439">
    <property type="entry name" value="Amidohydrolase"/>
</dbReference>
<dbReference type="Proteomes" id="UP001527202">
    <property type="component" value="Unassembled WGS sequence"/>
</dbReference>
<protein>
    <submittedName>
        <fullName evidence="5">Amidohydrolase</fullName>
    </submittedName>
</protein>
<feature type="binding site" evidence="2">
    <location>
        <position position="142"/>
    </location>
    <ligand>
        <name>Mn(2+)</name>
        <dbReference type="ChEBI" id="CHEBI:29035"/>
        <label>2</label>
    </ligand>
</feature>
<dbReference type="Proteomes" id="UP000288943">
    <property type="component" value="Chromosome"/>
</dbReference>
<dbReference type="EMBL" id="CP026520">
    <property type="protein sequence ID" value="QAV17849.1"/>
    <property type="molecule type" value="Genomic_DNA"/>
</dbReference>
<feature type="domain" description="Peptidase M20 dimerisation" evidence="3">
    <location>
        <begin position="189"/>
        <end position="283"/>
    </location>
</feature>
<dbReference type="FunFam" id="3.30.70.360:FF:000001">
    <property type="entry name" value="N-acetyldiaminopimelate deacetylase"/>
    <property type="match status" value="1"/>
</dbReference>
<evidence type="ECO:0000259" key="3">
    <source>
        <dbReference type="Pfam" id="PF07687"/>
    </source>
</evidence>
<dbReference type="Pfam" id="PF01546">
    <property type="entry name" value="Peptidase_M20"/>
    <property type="match status" value="1"/>
</dbReference>